<evidence type="ECO:0000313" key="12">
    <source>
        <dbReference type="EMBL" id="RZC47920.1"/>
    </source>
</evidence>
<name>A0A4Y7IJK5_PAPSO</name>
<evidence type="ECO:0000256" key="5">
    <source>
        <dbReference type="ARBA" id="ARBA00022723"/>
    </source>
</evidence>
<evidence type="ECO:0000313" key="13">
    <source>
        <dbReference type="Proteomes" id="UP000316621"/>
    </source>
</evidence>
<dbReference type="GO" id="GO:0005737">
    <property type="term" value="C:cytoplasm"/>
    <property type="evidence" value="ECO:0007669"/>
    <property type="project" value="TreeGrafter"/>
</dbReference>
<comment type="subunit">
    <text evidence="3">Monomer.</text>
</comment>
<organism evidence="12 13">
    <name type="scientific">Papaver somniferum</name>
    <name type="common">Opium poppy</name>
    <dbReference type="NCBI Taxonomy" id="3469"/>
    <lineage>
        <taxon>Eukaryota</taxon>
        <taxon>Viridiplantae</taxon>
        <taxon>Streptophyta</taxon>
        <taxon>Embryophyta</taxon>
        <taxon>Tracheophyta</taxon>
        <taxon>Spermatophyta</taxon>
        <taxon>Magnoliopsida</taxon>
        <taxon>Ranunculales</taxon>
        <taxon>Papaveraceae</taxon>
        <taxon>Papaveroideae</taxon>
        <taxon>Papaver</taxon>
    </lineage>
</organism>
<evidence type="ECO:0000256" key="8">
    <source>
        <dbReference type="ARBA" id="ARBA00022840"/>
    </source>
</evidence>
<accession>A0A4Y7IJK5</accession>
<dbReference type="GO" id="GO:0005524">
    <property type="term" value="F:ATP binding"/>
    <property type="evidence" value="ECO:0007669"/>
    <property type="project" value="UniProtKB-KW"/>
</dbReference>
<dbReference type="Proteomes" id="UP000316621">
    <property type="component" value="Chromosome 1"/>
</dbReference>
<dbReference type="InterPro" id="IPR040464">
    <property type="entry name" value="InsP(3)kin_ATP-grasp"/>
</dbReference>
<dbReference type="Gramene" id="RZC47920">
    <property type="protein sequence ID" value="RZC47920"/>
    <property type="gene ID" value="C5167_040879"/>
</dbReference>
<evidence type="ECO:0000256" key="1">
    <source>
        <dbReference type="ARBA" id="ARBA00001946"/>
    </source>
</evidence>
<dbReference type="InterPro" id="IPR008656">
    <property type="entry name" value="Inositol_tetrakis-P_1-kinase"/>
</dbReference>
<dbReference type="InterPro" id="IPR041429">
    <property type="entry name" value="ITPK1_N"/>
</dbReference>
<dbReference type="PANTHER" id="PTHR14217:SF1">
    <property type="entry name" value="INOSITOL-TETRAKISPHOSPHATE 1-KINASE"/>
    <property type="match status" value="1"/>
</dbReference>
<proteinExistence type="inferred from homology"/>
<comment type="cofactor">
    <cofactor evidence="1">
        <name>Mg(2+)</name>
        <dbReference type="ChEBI" id="CHEBI:18420"/>
    </cofactor>
</comment>
<dbReference type="GO" id="GO:0010264">
    <property type="term" value="P:myo-inositol hexakisphosphate biosynthetic process"/>
    <property type="evidence" value="ECO:0007669"/>
    <property type="project" value="EnsemblPlants"/>
</dbReference>
<dbReference type="FunFam" id="3.30.470.20:FF:000047">
    <property type="entry name" value="Inositol-tetrakisphosphate 1-kinase 4"/>
    <property type="match status" value="1"/>
</dbReference>
<dbReference type="Pfam" id="PF05770">
    <property type="entry name" value="Ins134_P3_kin"/>
    <property type="match status" value="1"/>
</dbReference>
<evidence type="ECO:0000256" key="3">
    <source>
        <dbReference type="ARBA" id="ARBA00011245"/>
    </source>
</evidence>
<feature type="domain" description="Inositol-tetrakisphosphate 1-kinase N-terminal" evidence="11">
    <location>
        <begin position="221"/>
        <end position="320"/>
    </location>
</feature>
<evidence type="ECO:0000256" key="2">
    <source>
        <dbReference type="ARBA" id="ARBA00009601"/>
    </source>
</evidence>
<evidence type="ECO:0000256" key="6">
    <source>
        <dbReference type="ARBA" id="ARBA00022741"/>
    </source>
</evidence>
<evidence type="ECO:0000256" key="4">
    <source>
        <dbReference type="ARBA" id="ARBA00022679"/>
    </source>
</evidence>
<sequence length="558" mass="62109">MHTLHSSLLETRVIYSPPPRPSPFLVFYRKPISQNFIIITLCSRGLSGTRLKSPKMGGSSGFIRGVLLDESLLFAEDNNGNTFFQSGSESLLSRLQYSNLHTGISYQASVSPQKVIFLKEMAMLYSLDCFMLDTSALDASVSEILQAWGDIGGSCLYVASSKDDDLFLKLHGHGWLTVAKRKESGDGMEDSEVMLINKLEELPLTLCRLSRKVTGNNVVRVGYVMKASREADFAKRGAFPMNPTQNGLMFIPLTFDLPLEPQVHEVDVVFHKATDEITNIELTGSSEYFNGISFSKGMQELKRYCEDHPDCCVIDPLDKIYPVVDRLMIQKLLAGLEELKTSGDCRIRAPHFLKVDSFNEPNMMERLSEAELLLPSIVKPQVACGVADAHNMAIVFRTDDFLDLAVPLPAVIQEYVDHSAVLFKFYVLGDKVFHAVKNSTPNSDVFLSSFEKDGLKPLSFNSLKSLPTAKGQIEASGLSSADSTSLDLELVTDAAHWLRKKLDLTIFGFDVVIQEGTRDHVIVDVNYLPSFKEVPTDVAIPAFWDAIKGAYESRRRHN</sequence>
<keyword evidence="8" id="KW-0067">ATP-binding</keyword>
<dbReference type="GO" id="GO:0047325">
    <property type="term" value="F:inositol-3,4,5,6-tetrakisphosphate 1-kinase activity"/>
    <property type="evidence" value="ECO:0007669"/>
    <property type="project" value="EnsemblPlants"/>
</dbReference>
<dbReference type="EMBL" id="CM010715">
    <property type="protein sequence ID" value="RZC47920.1"/>
    <property type="molecule type" value="Genomic_DNA"/>
</dbReference>
<dbReference type="GO" id="GO:0052726">
    <property type="term" value="F:inositol-1,3,4-trisphosphate 5-kinase activity"/>
    <property type="evidence" value="ECO:0007669"/>
    <property type="project" value="EnsemblPlants"/>
</dbReference>
<dbReference type="OMA" id="IYMEKFE"/>
<comment type="similarity">
    <text evidence="2">Belongs to the ITPK1 family.</text>
</comment>
<keyword evidence="5" id="KW-0479">Metal-binding</keyword>
<dbReference type="PIRSF" id="PIRSF038163">
    <property type="entry name" value="ITPK_uncN"/>
    <property type="match status" value="1"/>
</dbReference>
<dbReference type="GO" id="GO:0032957">
    <property type="term" value="P:inositol trisphosphate metabolic process"/>
    <property type="evidence" value="ECO:0007669"/>
    <property type="project" value="InterPro"/>
</dbReference>
<dbReference type="SUPFAM" id="SSF56059">
    <property type="entry name" value="Glutathione synthetase ATP-binding domain-like"/>
    <property type="match status" value="1"/>
</dbReference>
<keyword evidence="13" id="KW-1185">Reference proteome</keyword>
<keyword evidence="4" id="KW-0808">Transferase</keyword>
<dbReference type="GO" id="GO:0052725">
    <property type="term" value="F:inositol-1,3,4-trisphosphate 6-kinase activity"/>
    <property type="evidence" value="ECO:0007669"/>
    <property type="project" value="EnsemblPlants"/>
</dbReference>
<dbReference type="GO" id="GO:0000287">
    <property type="term" value="F:magnesium ion binding"/>
    <property type="evidence" value="ECO:0007669"/>
    <property type="project" value="InterPro"/>
</dbReference>
<feature type="domain" description="Inositol 1,3,4-trisphosphate 5/6-kinase ATP-grasp" evidence="10">
    <location>
        <begin position="345"/>
        <end position="536"/>
    </location>
</feature>
<evidence type="ECO:0000256" key="9">
    <source>
        <dbReference type="ARBA" id="ARBA00022842"/>
    </source>
</evidence>
<dbReference type="AlphaFoldDB" id="A0A4Y7IJK5"/>
<dbReference type="Gene3D" id="3.30.470.20">
    <property type="entry name" value="ATP-grasp fold, B domain"/>
    <property type="match status" value="1"/>
</dbReference>
<keyword evidence="9" id="KW-0460">Magnesium</keyword>
<protein>
    <submittedName>
        <fullName evidence="12">Uncharacterized protein</fullName>
    </submittedName>
</protein>
<reference evidence="12 13" key="1">
    <citation type="journal article" date="2018" name="Science">
        <title>The opium poppy genome and morphinan production.</title>
        <authorList>
            <person name="Guo L."/>
            <person name="Winzer T."/>
            <person name="Yang X."/>
            <person name="Li Y."/>
            <person name="Ning Z."/>
            <person name="He Z."/>
            <person name="Teodor R."/>
            <person name="Lu Y."/>
            <person name="Bowser T.A."/>
            <person name="Graham I.A."/>
            <person name="Ye K."/>
        </authorList>
    </citation>
    <scope>NUCLEOTIDE SEQUENCE [LARGE SCALE GENOMIC DNA]</scope>
    <source>
        <strain evidence="13">cv. HN1</strain>
        <tissue evidence="12">Leaves</tissue>
    </source>
</reference>
<keyword evidence="7" id="KW-0418">Kinase</keyword>
<evidence type="ECO:0000256" key="7">
    <source>
        <dbReference type="ARBA" id="ARBA00022777"/>
    </source>
</evidence>
<evidence type="ECO:0000259" key="11">
    <source>
        <dbReference type="Pfam" id="PF17927"/>
    </source>
</evidence>
<evidence type="ECO:0000259" key="10">
    <source>
        <dbReference type="Pfam" id="PF05770"/>
    </source>
</evidence>
<gene>
    <name evidence="12" type="ORF">C5167_040879</name>
</gene>
<dbReference type="Pfam" id="PF17927">
    <property type="entry name" value="Ins134_P3_kin_N"/>
    <property type="match status" value="1"/>
</dbReference>
<dbReference type="PANTHER" id="PTHR14217">
    <property type="entry name" value="INOSITOL-TETRAKISPHOSPHATE 1-KINASE"/>
    <property type="match status" value="1"/>
</dbReference>
<keyword evidence="6" id="KW-0547">Nucleotide-binding</keyword>
<dbReference type="STRING" id="3469.A0A4Y7IJK5"/>